<name>A0ABR5YAJ0_9SPHN</name>
<dbReference type="RefSeq" id="WP_066692624.1">
    <property type="nucleotide sequence ID" value="NZ_CP117025.1"/>
</dbReference>
<feature type="domain" description="Sigma 54 modulation/S30EA ribosomal protein C-terminal" evidence="5">
    <location>
        <begin position="138"/>
        <end position="191"/>
    </location>
</feature>
<keyword evidence="4" id="KW-0963">Cytoplasm</keyword>
<comment type="subunit">
    <text evidence="4">Interacts with 100S ribosomes.</text>
</comment>
<dbReference type="InterPro" id="IPR036567">
    <property type="entry name" value="RHF-like"/>
</dbReference>
<keyword evidence="1 4" id="KW-0810">Translation regulation</keyword>
<dbReference type="Pfam" id="PF16321">
    <property type="entry name" value="Ribosom_S30AE_C"/>
    <property type="match status" value="1"/>
</dbReference>
<comment type="subunit">
    <text evidence="2">Associates exclusively with 100S ribosomes, which are dimers of 70S ribosomes.</text>
</comment>
<comment type="similarity">
    <text evidence="4">Belongs to the HPF/YfiA ribosome-associated protein family. Long HPF subfamily.</text>
</comment>
<accession>A0ABR5YAJ0</accession>
<dbReference type="SUPFAM" id="SSF69754">
    <property type="entry name" value="Ribosome binding protein Y (YfiA homologue)"/>
    <property type="match status" value="1"/>
</dbReference>
<dbReference type="NCBIfam" id="TIGR00741">
    <property type="entry name" value="yfiA"/>
    <property type="match status" value="1"/>
</dbReference>
<evidence type="ECO:0000313" key="7">
    <source>
        <dbReference type="Proteomes" id="UP000076609"/>
    </source>
</evidence>
<keyword evidence="6" id="KW-0687">Ribonucleoprotein</keyword>
<proteinExistence type="inferred from homology"/>
<dbReference type="Proteomes" id="UP000076609">
    <property type="component" value="Unassembled WGS sequence"/>
</dbReference>
<evidence type="ECO:0000256" key="4">
    <source>
        <dbReference type="HAMAP-Rule" id="MF_00839"/>
    </source>
</evidence>
<sequence>MDIRVSGHQVDTGDALKEMVQERLQGIADKYFQRAISATATFSKGPHDNGFVCDIVCHVTQGLVLKGHNSGQEAQGAFVGAADKIEKQLRRYTRRLKDRNAAQVVAMNEAGGYDNGFDNAGYTVFGGSEQEEEEVADAPLIIAETRVDVPDASVSDAVMMLDLRNTNALLFKNSGTGSFNMVYRRHDGTIGWVEPNRAA</sequence>
<comment type="function">
    <text evidence="4">Required for dimerization of active 70S ribosomes into 100S ribosomes in stationary phase; 100S ribosomes are translationally inactive and sometimes present during exponential growth.</text>
</comment>
<dbReference type="InterPro" id="IPR032528">
    <property type="entry name" value="Ribosom_S30AE_C"/>
</dbReference>
<dbReference type="InterPro" id="IPR050574">
    <property type="entry name" value="HPF/YfiA_ribosome-assoc"/>
</dbReference>
<organism evidence="6 7">
    <name type="scientific">Sphingomonas hankookensis</name>
    <dbReference type="NCBI Taxonomy" id="563996"/>
    <lineage>
        <taxon>Bacteria</taxon>
        <taxon>Pseudomonadati</taxon>
        <taxon>Pseudomonadota</taxon>
        <taxon>Alphaproteobacteria</taxon>
        <taxon>Sphingomonadales</taxon>
        <taxon>Sphingomonadaceae</taxon>
        <taxon>Sphingomonas</taxon>
    </lineage>
</organism>
<dbReference type="EMBL" id="LQQO01000034">
    <property type="protein sequence ID" value="KZE11715.1"/>
    <property type="molecule type" value="Genomic_DNA"/>
</dbReference>
<dbReference type="PANTHER" id="PTHR33231:SF1">
    <property type="entry name" value="30S RIBOSOMAL PROTEIN"/>
    <property type="match status" value="1"/>
</dbReference>
<comment type="subcellular location">
    <subcellularLocation>
        <location evidence="4">Cytoplasm</location>
    </subcellularLocation>
</comment>
<dbReference type="PANTHER" id="PTHR33231">
    <property type="entry name" value="30S RIBOSOMAL PROTEIN"/>
    <property type="match status" value="1"/>
</dbReference>
<dbReference type="Gene3D" id="3.30.160.100">
    <property type="entry name" value="Ribosome hibernation promotion factor-like"/>
    <property type="match status" value="1"/>
</dbReference>
<reference evidence="7" key="1">
    <citation type="submission" date="2016-01" db="EMBL/GenBank/DDBJ databases">
        <title>Draft genome of Chromobacterium sp. F49.</title>
        <authorList>
            <person name="Hong K.W."/>
        </authorList>
    </citation>
    <scope>NUCLEOTIDE SEQUENCE [LARGE SCALE GENOMIC DNA]</scope>
    <source>
        <strain evidence="7">CN3</strain>
    </source>
</reference>
<keyword evidence="7" id="KW-1185">Reference proteome</keyword>
<evidence type="ECO:0000313" key="6">
    <source>
        <dbReference type="EMBL" id="KZE11715.1"/>
    </source>
</evidence>
<dbReference type="InterPro" id="IPR038416">
    <property type="entry name" value="Ribosom_S30AE_C_sf"/>
</dbReference>
<dbReference type="Gene3D" id="3.30.505.50">
    <property type="entry name" value="Sigma 54 modulation/S30EA ribosomal protein, C-terminal domain"/>
    <property type="match status" value="1"/>
</dbReference>
<dbReference type="CDD" id="cd00552">
    <property type="entry name" value="RaiA"/>
    <property type="match status" value="1"/>
</dbReference>
<comment type="caution">
    <text evidence="6">The sequence shown here is derived from an EMBL/GenBank/DDBJ whole genome shotgun (WGS) entry which is preliminary data.</text>
</comment>
<protein>
    <recommendedName>
        <fullName evidence="3 4">Ribosome hibernation promoting factor</fullName>
        <shortName evidence="4">HPF</shortName>
    </recommendedName>
</protein>
<dbReference type="HAMAP" id="MF_00839">
    <property type="entry name" value="HPF"/>
    <property type="match status" value="1"/>
</dbReference>
<dbReference type="Pfam" id="PF02482">
    <property type="entry name" value="Ribosomal_S30AE"/>
    <property type="match status" value="1"/>
</dbReference>
<evidence type="ECO:0000256" key="1">
    <source>
        <dbReference type="ARBA" id="ARBA00022845"/>
    </source>
</evidence>
<dbReference type="InterPro" id="IPR034694">
    <property type="entry name" value="HPF_long/plastid"/>
</dbReference>
<dbReference type="InterPro" id="IPR003489">
    <property type="entry name" value="RHF/RaiA"/>
</dbReference>
<dbReference type="GO" id="GO:0005840">
    <property type="term" value="C:ribosome"/>
    <property type="evidence" value="ECO:0007669"/>
    <property type="project" value="UniProtKB-KW"/>
</dbReference>
<evidence type="ECO:0000256" key="3">
    <source>
        <dbReference type="ARBA" id="ARBA00041148"/>
    </source>
</evidence>
<evidence type="ECO:0000256" key="2">
    <source>
        <dbReference type="ARBA" id="ARBA00038695"/>
    </source>
</evidence>
<evidence type="ECO:0000259" key="5">
    <source>
        <dbReference type="Pfam" id="PF16321"/>
    </source>
</evidence>
<keyword evidence="6" id="KW-0689">Ribosomal protein</keyword>
<gene>
    <name evidence="4" type="primary">hpf</name>
    <name evidence="6" type="ORF">AVT10_05645</name>
</gene>